<evidence type="ECO:0000313" key="2">
    <source>
        <dbReference type="EMBL" id="MCD5310569.1"/>
    </source>
</evidence>
<feature type="transmembrane region" description="Helical" evidence="1">
    <location>
        <begin position="21"/>
        <end position="39"/>
    </location>
</feature>
<feature type="transmembrane region" description="Helical" evidence="1">
    <location>
        <begin position="145"/>
        <end position="164"/>
    </location>
</feature>
<organism evidence="2 3">
    <name type="scientific">Kineosporia babensis</name>
    <dbReference type="NCBI Taxonomy" id="499548"/>
    <lineage>
        <taxon>Bacteria</taxon>
        <taxon>Bacillati</taxon>
        <taxon>Actinomycetota</taxon>
        <taxon>Actinomycetes</taxon>
        <taxon>Kineosporiales</taxon>
        <taxon>Kineosporiaceae</taxon>
        <taxon>Kineosporia</taxon>
    </lineage>
</organism>
<feature type="transmembrane region" description="Helical" evidence="1">
    <location>
        <begin position="90"/>
        <end position="108"/>
    </location>
</feature>
<sequence>MPLTAEAPSLTTTSQATSRLYLIRAGLALLWAGSLGAALSSAGTLTAESTLPVLASVLLFLYPVLDVVSSLVDVRAQRSVGNTANVRAQLVNAAISGLTALAVVLAIGQGPASVLRVFGTWAVLTGVIQLALAVNRRRQGLRGQWAMILSGGLSAVIGLTFFMAATETEIKLGGVAGYAVGGAILYLVSAFRLHRAARSAAG</sequence>
<comment type="caution">
    <text evidence="2">The sequence shown here is derived from an EMBL/GenBank/DDBJ whole genome shotgun (WGS) entry which is preliminary data.</text>
</comment>
<gene>
    <name evidence="2" type="ORF">LR394_06655</name>
</gene>
<dbReference type="EMBL" id="JAJOMB010000003">
    <property type="protein sequence ID" value="MCD5310569.1"/>
    <property type="molecule type" value="Genomic_DNA"/>
</dbReference>
<evidence type="ECO:0000256" key="1">
    <source>
        <dbReference type="SAM" id="Phobius"/>
    </source>
</evidence>
<evidence type="ECO:0000313" key="3">
    <source>
        <dbReference type="Proteomes" id="UP001138997"/>
    </source>
</evidence>
<protein>
    <recommendedName>
        <fullName evidence="4">Integral membrane protein</fullName>
    </recommendedName>
</protein>
<reference evidence="2" key="1">
    <citation type="submission" date="2021-11" db="EMBL/GenBank/DDBJ databases">
        <title>Streptomyces corallinus and Kineosporia corallina sp. nov., two new coral-derived marine actinobacteria.</title>
        <authorList>
            <person name="Buangrab K."/>
            <person name="Sutthacheep M."/>
            <person name="Yeemin T."/>
            <person name="Harunari E."/>
            <person name="Igarashi Y."/>
            <person name="Sripreechasak P."/>
            <person name="Kanchanasin P."/>
            <person name="Tanasupawat S."/>
            <person name="Phongsopitanun W."/>
        </authorList>
    </citation>
    <scope>NUCLEOTIDE SEQUENCE</scope>
    <source>
        <strain evidence="2">JCM 31032</strain>
    </source>
</reference>
<evidence type="ECO:0008006" key="4">
    <source>
        <dbReference type="Google" id="ProtNLM"/>
    </source>
</evidence>
<accession>A0A9X1SSG8</accession>
<name>A0A9X1SSG8_9ACTN</name>
<dbReference type="AlphaFoldDB" id="A0A9X1SSG8"/>
<keyword evidence="1" id="KW-0812">Transmembrane</keyword>
<keyword evidence="1" id="KW-0472">Membrane</keyword>
<proteinExistence type="predicted"/>
<keyword evidence="1" id="KW-1133">Transmembrane helix</keyword>
<dbReference type="Proteomes" id="UP001138997">
    <property type="component" value="Unassembled WGS sequence"/>
</dbReference>
<dbReference type="RefSeq" id="WP_231439558.1">
    <property type="nucleotide sequence ID" value="NZ_JAJOMB010000003.1"/>
</dbReference>
<feature type="transmembrane region" description="Helical" evidence="1">
    <location>
        <begin position="51"/>
        <end position="69"/>
    </location>
</feature>
<feature type="transmembrane region" description="Helical" evidence="1">
    <location>
        <begin position="114"/>
        <end position="133"/>
    </location>
</feature>
<keyword evidence="3" id="KW-1185">Reference proteome</keyword>
<feature type="transmembrane region" description="Helical" evidence="1">
    <location>
        <begin position="170"/>
        <end position="188"/>
    </location>
</feature>